<proteinExistence type="predicted"/>
<organism evidence="1 2">
    <name type="scientific">Zancudomyces culisetae</name>
    <name type="common">Gut fungus</name>
    <name type="synonym">Smittium culisetae</name>
    <dbReference type="NCBI Taxonomy" id="1213189"/>
    <lineage>
        <taxon>Eukaryota</taxon>
        <taxon>Fungi</taxon>
        <taxon>Fungi incertae sedis</taxon>
        <taxon>Zoopagomycota</taxon>
        <taxon>Kickxellomycotina</taxon>
        <taxon>Harpellomycetes</taxon>
        <taxon>Harpellales</taxon>
        <taxon>Legeriomycetaceae</taxon>
        <taxon>Zancudomyces</taxon>
    </lineage>
</organism>
<evidence type="ECO:0000313" key="1">
    <source>
        <dbReference type="EMBL" id="OMH82022.1"/>
    </source>
</evidence>
<evidence type="ECO:0000313" key="2">
    <source>
        <dbReference type="Proteomes" id="UP000188320"/>
    </source>
</evidence>
<dbReference type="EMBL" id="LSSK01000758">
    <property type="protein sequence ID" value="OMH82022.1"/>
    <property type="molecule type" value="Genomic_DNA"/>
</dbReference>
<gene>
    <name evidence="1" type="ORF">AX774_g4515</name>
</gene>
<protein>
    <submittedName>
        <fullName evidence="1">Uncharacterized protein</fullName>
    </submittedName>
</protein>
<keyword evidence="2" id="KW-1185">Reference proteome</keyword>
<reference evidence="2" key="1">
    <citation type="submission" date="2017-01" db="EMBL/GenBank/DDBJ databases">
        <authorList>
            <person name="Wang Y."/>
            <person name="White M."/>
            <person name="Kvist S."/>
            <person name="Moncalvo J.-M."/>
        </authorList>
    </citation>
    <scope>NUCLEOTIDE SEQUENCE [LARGE SCALE GENOMIC DNA]</scope>
    <source>
        <strain evidence="2">COL-18-3</strain>
    </source>
</reference>
<sequence length="91" mass="10222">MQMADSAIIRLFLPVPLSLLQFPQKASDVFFVWYSCGNAYMSSFFRSLLLPRFIRGHIHEKDSIVKIFELSSGLISAFSSVTSLSSSDSPR</sequence>
<dbReference type="AlphaFoldDB" id="A0A1R1PMB8"/>
<comment type="caution">
    <text evidence="1">The sequence shown here is derived from an EMBL/GenBank/DDBJ whole genome shotgun (WGS) entry which is preliminary data.</text>
</comment>
<dbReference type="Proteomes" id="UP000188320">
    <property type="component" value="Unassembled WGS sequence"/>
</dbReference>
<accession>A0A1R1PMB8</accession>
<name>A0A1R1PMB8_ZANCU</name>